<evidence type="ECO:0000256" key="1">
    <source>
        <dbReference type="SAM" id="MobiDB-lite"/>
    </source>
</evidence>
<gene>
    <name evidence="2" type="ORF">HHI36_015446</name>
</gene>
<sequence length="130" mass="14600">MPLSPFSTSQRIISMCAVSAPPSRNVVTQNSCLRSRPDTIIMEVDENVPPYRVGSTLLTDISYNSPDLRYFNSFNEDASAYLGDVISQDLGLMGIAMEEEIKMTKKNSDSEFVENTDKYTDENIDEDIEE</sequence>
<organism evidence="2 3">
    <name type="scientific">Cryptolaemus montrouzieri</name>
    <dbReference type="NCBI Taxonomy" id="559131"/>
    <lineage>
        <taxon>Eukaryota</taxon>
        <taxon>Metazoa</taxon>
        <taxon>Ecdysozoa</taxon>
        <taxon>Arthropoda</taxon>
        <taxon>Hexapoda</taxon>
        <taxon>Insecta</taxon>
        <taxon>Pterygota</taxon>
        <taxon>Neoptera</taxon>
        <taxon>Endopterygota</taxon>
        <taxon>Coleoptera</taxon>
        <taxon>Polyphaga</taxon>
        <taxon>Cucujiformia</taxon>
        <taxon>Coccinelloidea</taxon>
        <taxon>Coccinellidae</taxon>
        <taxon>Scymninae</taxon>
        <taxon>Scymnini</taxon>
        <taxon>Cryptolaemus</taxon>
    </lineage>
</organism>
<keyword evidence="3" id="KW-1185">Reference proteome</keyword>
<reference evidence="2 3" key="1">
    <citation type="journal article" date="2021" name="BMC Biol.">
        <title>Horizontally acquired antibacterial genes associated with adaptive radiation of ladybird beetles.</title>
        <authorList>
            <person name="Li H.S."/>
            <person name="Tang X.F."/>
            <person name="Huang Y.H."/>
            <person name="Xu Z.Y."/>
            <person name="Chen M.L."/>
            <person name="Du X.Y."/>
            <person name="Qiu B.Y."/>
            <person name="Chen P.T."/>
            <person name="Zhang W."/>
            <person name="Slipinski A."/>
            <person name="Escalona H.E."/>
            <person name="Waterhouse R.M."/>
            <person name="Zwick A."/>
            <person name="Pang H."/>
        </authorList>
    </citation>
    <scope>NUCLEOTIDE SEQUENCE [LARGE SCALE GENOMIC DNA]</scope>
    <source>
        <strain evidence="2">SYSU2018</strain>
    </source>
</reference>
<name>A0ABD2N5X4_9CUCU</name>
<comment type="caution">
    <text evidence="2">The sequence shown here is derived from an EMBL/GenBank/DDBJ whole genome shotgun (WGS) entry which is preliminary data.</text>
</comment>
<feature type="compositionally biased region" description="Basic and acidic residues" evidence="1">
    <location>
        <begin position="106"/>
        <end position="121"/>
    </location>
</feature>
<dbReference type="Proteomes" id="UP001516400">
    <property type="component" value="Unassembled WGS sequence"/>
</dbReference>
<dbReference type="AlphaFoldDB" id="A0ABD2N5X4"/>
<dbReference type="EMBL" id="JABFTP020000062">
    <property type="protein sequence ID" value="KAL3274028.1"/>
    <property type="molecule type" value="Genomic_DNA"/>
</dbReference>
<proteinExistence type="predicted"/>
<evidence type="ECO:0000313" key="3">
    <source>
        <dbReference type="Proteomes" id="UP001516400"/>
    </source>
</evidence>
<accession>A0ABD2N5X4</accession>
<feature type="region of interest" description="Disordered" evidence="1">
    <location>
        <begin position="106"/>
        <end position="130"/>
    </location>
</feature>
<protein>
    <submittedName>
        <fullName evidence="2">Uncharacterized protein</fullName>
    </submittedName>
</protein>
<evidence type="ECO:0000313" key="2">
    <source>
        <dbReference type="EMBL" id="KAL3274028.1"/>
    </source>
</evidence>